<name>A0A835K539_9ROSI</name>
<dbReference type="InterPro" id="IPR011598">
    <property type="entry name" value="bHLH_dom"/>
</dbReference>
<keyword evidence="8" id="KW-1185">Reference proteome</keyword>
<reference evidence="7 8" key="1">
    <citation type="submission" date="2020-10" db="EMBL/GenBank/DDBJ databases">
        <title>Plant Genome Project.</title>
        <authorList>
            <person name="Zhang R.-G."/>
        </authorList>
    </citation>
    <scope>NUCLEOTIDE SEQUENCE [LARGE SCALE GENOMIC DNA]</scope>
    <source>
        <strain evidence="7">FAFU-HL-1</strain>
        <tissue evidence="7">Leaf</tissue>
    </source>
</reference>
<dbReference type="GO" id="GO:0046983">
    <property type="term" value="F:protein dimerization activity"/>
    <property type="evidence" value="ECO:0007669"/>
    <property type="project" value="InterPro"/>
</dbReference>
<evidence type="ECO:0000256" key="5">
    <source>
        <dbReference type="ARBA" id="ARBA00023242"/>
    </source>
</evidence>
<dbReference type="FunFam" id="4.10.280.10:FF:000074">
    <property type="entry name" value="Transcription factor ORG2"/>
    <property type="match status" value="1"/>
</dbReference>
<keyword evidence="5" id="KW-0539">Nucleus</keyword>
<dbReference type="PANTHER" id="PTHR13935">
    <property type="entry name" value="ACHAETE-SCUTE TRANSCRIPTION FACTOR-RELATED"/>
    <property type="match status" value="1"/>
</dbReference>
<evidence type="ECO:0000256" key="1">
    <source>
        <dbReference type="ARBA" id="ARBA00004123"/>
    </source>
</evidence>
<evidence type="ECO:0000256" key="4">
    <source>
        <dbReference type="ARBA" id="ARBA00023163"/>
    </source>
</evidence>
<evidence type="ECO:0000259" key="6">
    <source>
        <dbReference type="PROSITE" id="PS50888"/>
    </source>
</evidence>
<evidence type="ECO:0000256" key="3">
    <source>
        <dbReference type="ARBA" id="ARBA00023125"/>
    </source>
</evidence>
<proteinExistence type="predicted"/>
<evidence type="ECO:0000256" key="2">
    <source>
        <dbReference type="ARBA" id="ARBA00023015"/>
    </source>
</evidence>
<dbReference type="SMART" id="SM00353">
    <property type="entry name" value="HLH"/>
    <property type="match status" value="1"/>
</dbReference>
<gene>
    <name evidence="7" type="ORF">SADUNF_Sadunf06G0024500</name>
</gene>
<dbReference type="PANTHER" id="PTHR13935:SF41">
    <property type="entry name" value="TRANSCRIPTION FACTOR ORG2-RELATED"/>
    <property type="match status" value="1"/>
</dbReference>
<evidence type="ECO:0000313" key="8">
    <source>
        <dbReference type="Proteomes" id="UP000657918"/>
    </source>
</evidence>
<dbReference type="GO" id="GO:0000977">
    <property type="term" value="F:RNA polymerase II transcription regulatory region sequence-specific DNA binding"/>
    <property type="evidence" value="ECO:0007669"/>
    <property type="project" value="TreeGrafter"/>
</dbReference>
<dbReference type="AlphaFoldDB" id="A0A835K539"/>
<dbReference type="GO" id="GO:0010106">
    <property type="term" value="P:cellular response to iron ion starvation"/>
    <property type="evidence" value="ECO:0007669"/>
    <property type="project" value="UniProtKB-ARBA"/>
</dbReference>
<dbReference type="SUPFAM" id="SSF47459">
    <property type="entry name" value="HLH, helix-loop-helix DNA-binding domain"/>
    <property type="match status" value="1"/>
</dbReference>
<evidence type="ECO:0000313" key="7">
    <source>
        <dbReference type="EMBL" id="KAF9679531.1"/>
    </source>
</evidence>
<dbReference type="Proteomes" id="UP000657918">
    <property type="component" value="Unassembled WGS sequence"/>
</dbReference>
<dbReference type="InterPro" id="IPR015660">
    <property type="entry name" value="MASH1/Ascl1a-like"/>
</dbReference>
<protein>
    <recommendedName>
        <fullName evidence="6">BHLH domain-containing protein</fullName>
    </recommendedName>
</protein>
<comment type="subcellular location">
    <subcellularLocation>
        <location evidence="1">Nucleus</location>
    </subcellularLocation>
</comment>
<dbReference type="GO" id="GO:0090575">
    <property type="term" value="C:RNA polymerase II transcription regulator complex"/>
    <property type="evidence" value="ECO:0007669"/>
    <property type="project" value="TreeGrafter"/>
</dbReference>
<organism evidence="7 8">
    <name type="scientific">Salix dunnii</name>
    <dbReference type="NCBI Taxonomy" id="1413687"/>
    <lineage>
        <taxon>Eukaryota</taxon>
        <taxon>Viridiplantae</taxon>
        <taxon>Streptophyta</taxon>
        <taxon>Embryophyta</taxon>
        <taxon>Tracheophyta</taxon>
        <taxon>Spermatophyta</taxon>
        <taxon>Magnoliopsida</taxon>
        <taxon>eudicotyledons</taxon>
        <taxon>Gunneridae</taxon>
        <taxon>Pentapetalae</taxon>
        <taxon>rosids</taxon>
        <taxon>fabids</taxon>
        <taxon>Malpighiales</taxon>
        <taxon>Salicaceae</taxon>
        <taxon>Saliceae</taxon>
        <taxon>Salix</taxon>
    </lineage>
</organism>
<comment type="caution">
    <text evidence="7">The sequence shown here is derived from an EMBL/GenBank/DDBJ whole genome shotgun (WGS) entry which is preliminary data.</text>
</comment>
<dbReference type="EMBL" id="JADGMS010000006">
    <property type="protein sequence ID" value="KAF9679531.1"/>
    <property type="molecule type" value="Genomic_DNA"/>
</dbReference>
<dbReference type="GO" id="GO:0000981">
    <property type="term" value="F:DNA-binding transcription factor activity, RNA polymerase II-specific"/>
    <property type="evidence" value="ECO:0007669"/>
    <property type="project" value="TreeGrafter"/>
</dbReference>
<accession>A0A835K539</accession>
<dbReference type="Pfam" id="PF00010">
    <property type="entry name" value="HLH"/>
    <property type="match status" value="1"/>
</dbReference>
<dbReference type="OrthoDB" id="6106870at2759"/>
<sequence>MLELSPTTLFSTFGWSLEEPTSNEINYSFRDCEAPGSFTHFPPSPLLNIRELDRSATSFTAYSGSGDPDMVKKLNHNASERDRRKKINSLYSSLRSLLPASDHMKKLSIPSTISRVLKYIPELQQQVERLIQRKEELLSKLSGQDYLIHQENQRKDTMYSSLSSVSASRLGDREVVIQISTCKVLKTPLSEILLNLEENGLVLTNSSSFESFGGNVFYHLHLQVMQGNCALECEALNEKLMSLCKKRETVFL</sequence>
<dbReference type="Gene3D" id="4.10.280.10">
    <property type="entry name" value="Helix-loop-helix DNA-binding domain"/>
    <property type="match status" value="1"/>
</dbReference>
<feature type="domain" description="BHLH" evidence="6">
    <location>
        <begin position="71"/>
        <end position="123"/>
    </location>
</feature>
<dbReference type="InterPro" id="IPR036638">
    <property type="entry name" value="HLH_DNA-bd_sf"/>
</dbReference>
<dbReference type="PROSITE" id="PS50888">
    <property type="entry name" value="BHLH"/>
    <property type="match status" value="1"/>
</dbReference>
<keyword evidence="2" id="KW-0805">Transcription regulation</keyword>
<keyword evidence="3" id="KW-0238">DNA-binding</keyword>
<keyword evidence="4" id="KW-0804">Transcription</keyword>